<dbReference type="Proteomes" id="UP000002218">
    <property type="component" value="Chromosome"/>
</dbReference>
<name>C8X8I2_NAKMY</name>
<dbReference type="eggNOG" id="ENOG50343E4">
    <property type="taxonomic scope" value="Bacteria"/>
</dbReference>
<dbReference type="InParanoid" id="C8X8I2"/>
<dbReference type="STRING" id="479431.Namu_2691"/>
<proteinExistence type="predicted"/>
<evidence type="ECO:0000313" key="1">
    <source>
        <dbReference type="EMBL" id="ACV79037.1"/>
    </source>
</evidence>
<keyword evidence="2" id="KW-1185">Reference proteome</keyword>
<dbReference type="HOGENOM" id="CLU_882309_0_0_11"/>
<accession>C8X8I2</accession>
<dbReference type="KEGG" id="nml:Namu_2691"/>
<dbReference type="AlphaFoldDB" id="C8X8I2"/>
<organism evidence="1 2">
    <name type="scientific">Nakamurella multipartita (strain ATCC 700099 / DSM 44233 / CIP 104796 / JCM 9543 / NBRC 105858 / Y-104)</name>
    <name type="common">Microsphaera multipartita</name>
    <dbReference type="NCBI Taxonomy" id="479431"/>
    <lineage>
        <taxon>Bacteria</taxon>
        <taxon>Bacillati</taxon>
        <taxon>Actinomycetota</taxon>
        <taxon>Actinomycetes</taxon>
        <taxon>Nakamurellales</taxon>
        <taxon>Nakamurellaceae</taxon>
        <taxon>Nakamurella</taxon>
    </lineage>
</organism>
<gene>
    <name evidence="1" type="ordered locus">Namu_2691</name>
</gene>
<dbReference type="EMBL" id="CP001737">
    <property type="protein sequence ID" value="ACV79037.1"/>
    <property type="molecule type" value="Genomic_DNA"/>
</dbReference>
<evidence type="ECO:0000313" key="2">
    <source>
        <dbReference type="Proteomes" id="UP000002218"/>
    </source>
</evidence>
<sequence>MITLERAAVVGLSAEDHRQRANESAQSAAQSFERCDTDGFLSQWASGLTADLHRTKARIVDAGGTSSFPALFDTDGNLVAAKLVDTRYGRSWMLLGDDDPNGRAAGWFNPSKHSDPERRRANNAAKGFLIGKVAAPADARLTSPPGARGLGGATSVSVSVYRTDRGFSRDVTVLDNGIDQHPAMVLDSVLGSRVAVTAGRDGLARLEQYLTDAQAAGDRLRVRSLQGQIGRVRVEHERARDDLAQRESRLKDLLLDDIADPGRRTAAWEQVVAQHPITQQTAADSLAWVARVDASRGRQRAVGNSTGTRTSGGSS</sequence>
<protein>
    <submittedName>
        <fullName evidence="1">Uncharacterized protein</fullName>
    </submittedName>
</protein>
<reference evidence="2" key="1">
    <citation type="submission" date="2009-09" db="EMBL/GenBank/DDBJ databases">
        <title>The complete genome of Nakamurella multipartita DSM 44233.</title>
        <authorList>
            <consortium name="US DOE Joint Genome Institute (JGI-PGF)"/>
            <person name="Lucas S."/>
            <person name="Copeland A."/>
            <person name="Lapidus A."/>
            <person name="Glavina del Rio T."/>
            <person name="Dalin E."/>
            <person name="Tice H."/>
            <person name="Bruce D."/>
            <person name="Goodwin L."/>
            <person name="Pitluck S."/>
            <person name="Kyrpides N."/>
            <person name="Mavromatis K."/>
            <person name="Ivanova N."/>
            <person name="Ovchinnikova G."/>
            <person name="Sims D."/>
            <person name="Meincke L."/>
            <person name="Brettin T."/>
            <person name="Detter J.C."/>
            <person name="Han C."/>
            <person name="Larimer F."/>
            <person name="Land M."/>
            <person name="Hauser L."/>
            <person name="Markowitz V."/>
            <person name="Cheng J.-F."/>
            <person name="Hugenholtz P."/>
            <person name="Woyke T."/>
            <person name="Wu D."/>
            <person name="Klenk H.-P."/>
            <person name="Eisen J.A."/>
        </authorList>
    </citation>
    <scope>NUCLEOTIDE SEQUENCE [LARGE SCALE GENOMIC DNA]</scope>
    <source>
        <strain evidence="2">ATCC 700099 / DSM 44233 / CIP 104796 / JCM 9543 / NBRC 105858 / Y-104</strain>
    </source>
</reference>
<reference evidence="1 2" key="2">
    <citation type="journal article" date="2010" name="Stand. Genomic Sci.">
        <title>Complete genome sequence of Nakamurella multipartita type strain (Y-104).</title>
        <authorList>
            <person name="Tice H."/>
            <person name="Mayilraj S."/>
            <person name="Sims D."/>
            <person name="Lapidus A."/>
            <person name="Nolan M."/>
            <person name="Lucas S."/>
            <person name="Glavina Del Rio T."/>
            <person name="Copeland A."/>
            <person name="Cheng J.F."/>
            <person name="Meincke L."/>
            <person name="Bruce D."/>
            <person name="Goodwin L."/>
            <person name="Pitluck S."/>
            <person name="Ivanova N."/>
            <person name="Mavromatis K."/>
            <person name="Ovchinnikova G."/>
            <person name="Pati A."/>
            <person name="Chen A."/>
            <person name="Palaniappan K."/>
            <person name="Land M."/>
            <person name="Hauser L."/>
            <person name="Chang Y.J."/>
            <person name="Jeffries C.D."/>
            <person name="Detter J.C."/>
            <person name="Brettin T."/>
            <person name="Rohde M."/>
            <person name="Goker M."/>
            <person name="Bristow J."/>
            <person name="Eisen J.A."/>
            <person name="Markowitz V."/>
            <person name="Hugenholtz P."/>
            <person name="Kyrpides N.C."/>
            <person name="Klenk H.P."/>
            <person name="Chen F."/>
        </authorList>
    </citation>
    <scope>NUCLEOTIDE SEQUENCE [LARGE SCALE GENOMIC DNA]</scope>
    <source>
        <strain evidence="2">ATCC 700099 / DSM 44233 / CIP 104796 / JCM 9543 / NBRC 105858 / Y-104</strain>
    </source>
</reference>